<dbReference type="InterPro" id="IPR041682">
    <property type="entry name" value="AAA_14"/>
</dbReference>
<dbReference type="Proteomes" id="UP000494211">
    <property type="component" value="Unassembled WGS sequence"/>
</dbReference>
<dbReference type="InterPro" id="IPR027417">
    <property type="entry name" value="P-loop_NTPase"/>
</dbReference>
<evidence type="ECO:0000313" key="2">
    <source>
        <dbReference type="EMBL" id="VWQ14899.1"/>
    </source>
</evidence>
<evidence type="ECO:0000313" key="3">
    <source>
        <dbReference type="Proteomes" id="UP000494211"/>
    </source>
</evidence>
<feature type="domain" description="AAA" evidence="1">
    <location>
        <begin position="22"/>
        <end position="59"/>
    </location>
</feature>
<evidence type="ECO:0000259" key="1">
    <source>
        <dbReference type="Pfam" id="PF13173"/>
    </source>
</evidence>
<dbReference type="Pfam" id="PF13173">
    <property type="entry name" value="AAA_14"/>
    <property type="match status" value="1"/>
</dbReference>
<sequence length="76" mass="8725">MLFRRKAYQTLMAWKSPSNGKRAMLIIEGARRVGKSTLAQEFAQHEYEGHLVIDAEHRHGYSATISQLRPRTSWPG</sequence>
<name>A0ABY6YC25_BIFPS</name>
<protein>
    <recommendedName>
        <fullName evidence="1">AAA domain-containing protein</fullName>
    </recommendedName>
</protein>
<dbReference type="SUPFAM" id="SSF52540">
    <property type="entry name" value="P-loop containing nucleoside triphosphate hydrolases"/>
    <property type="match status" value="1"/>
</dbReference>
<keyword evidence="3" id="KW-1185">Reference proteome</keyword>
<accession>A0ABY6YC25</accession>
<reference evidence="2 3" key="1">
    <citation type="submission" date="2019-10" db="EMBL/GenBank/DDBJ databases">
        <authorList>
            <consortium name="Melissa Lawson"/>
            <person name="O'neill I."/>
        </authorList>
    </citation>
    <scope>NUCLEOTIDE SEQUENCE [LARGE SCALE GENOMIC DNA]</scope>
    <source>
        <strain evidence="2">LH_658</strain>
    </source>
</reference>
<comment type="caution">
    <text evidence="2">The sequence shown here is derived from an EMBL/GenBank/DDBJ whole genome shotgun (WGS) entry which is preliminary data.</text>
</comment>
<dbReference type="RefSeq" id="WP_174767523.1">
    <property type="nucleotide sequence ID" value="NZ_CAJYBY010000001.1"/>
</dbReference>
<organism evidence="2 3">
    <name type="scientific">Bifidobacterium pseudocatenulatum</name>
    <dbReference type="NCBI Taxonomy" id="28026"/>
    <lineage>
        <taxon>Bacteria</taxon>
        <taxon>Bacillati</taxon>
        <taxon>Actinomycetota</taxon>
        <taxon>Actinomycetes</taxon>
        <taxon>Bifidobacteriales</taxon>
        <taxon>Bifidobacteriaceae</taxon>
        <taxon>Bifidobacterium</taxon>
    </lineage>
</organism>
<proteinExistence type="predicted"/>
<gene>
    <name evidence="2" type="ORF">BIFLH658_00563</name>
</gene>
<dbReference type="EMBL" id="CABWJV010000001">
    <property type="protein sequence ID" value="VWQ14899.1"/>
    <property type="molecule type" value="Genomic_DNA"/>
</dbReference>